<evidence type="ECO:0000256" key="2">
    <source>
        <dbReference type="SAM" id="MobiDB-lite"/>
    </source>
</evidence>
<feature type="compositionally biased region" description="Polar residues" evidence="2">
    <location>
        <begin position="20"/>
        <end position="35"/>
    </location>
</feature>
<name>A0A179FRY2_METCM</name>
<dbReference type="RefSeq" id="XP_018144629.1">
    <property type="nucleotide sequence ID" value="XM_018283529.1"/>
</dbReference>
<feature type="compositionally biased region" description="Polar residues" evidence="2">
    <location>
        <begin position="282"/>
        <end position="292"/>
    </location>
</feature>
<evidence type="ECO:0000256" key="1">
    <source>
        <dbReference type="SAM" id="Coils"/>
    </source>
</evidence>
<proteinExistence type="predicted"/>
<feature type="compositionally biased region" description="Polar residues" evidence="2">
    <location>
        <begin position="754"/>
        <end position="764"/>
    </location>
</feature>
<feature type="compositionally biased region" description="Pro residues" evidence="2">
    <location>
        <begin position="105"/>
        <end position="120"/>
    </location>
</feature>
<feature type="coiled-coil region" evidence="1">
    <location>
        <begin position="343"/>
        <end position="377"/>
    </location>
</feature>
<dbReference type="Proteomes" id="UP000078397">
    <property type="component" value="Unassembled WGS sequence"/>
</dbReference>
<feature type="region of interest" description="Disordered" evidence="2">
    <location>
        <begin position="1"/>
        <end position="123"/>
    </location>
</feature>
<organism evidence="3 4">
    <name type="scientific">Pochonia chlamydosporia 170</name>
    <dbReference type="NCBI Taxonomy" id="1380566"/>
    <lineage>
        <taxon>Eukaryota</taxon>
        <taxon>Fungi</taxon>
        <taxon>Dikarya</taxon>
        <taxon>Ascomycota</taxon>
        <taxon>Pezizomycotina</taxon>
        <taxon>Sordariomycetes</taxon>
        <taxon>Hypocreomycetidae</taxon>
        <taxon>Hypocreales</taxon>
        <taxon>Clavicipitaceae</taxon>
        <taxon>Pochonia</taxon>
    </lineage>
</organism>
<dbReference type="STRING" id="1380566.A0A179FRY2"/>
<gene>
    <name evidence="3" type="ORF">VFPPC_04128</name>
</gene>
<evidence type="ECO:0000313" key="4">
    <source>
        <dbReference type="Proteomes" id="UP000078397"/>
    </source>
</evidence>
<feature type="region of interest" description="Disordered" evidence="2">
    <location>
        <begin position="264"/>
        <end position="329"/>
    </location>
</feature>
<keyword evidence="4" id="KW-1185">Reference proteome</keyword>
<reference evidence="3 4" key="1">
    <citation type="journal article" date="2016" name="PLoS Pathog.">
        <title>Biosynthesis of antibiotic leucinostatins in bio-control fungus Purpureocillium lilacinum and their inhibition on phytophthora revealed by genome mining.</title>
        <authorList>
            <person name="Wang G."/>
            <person name="Liu Z."/>
            <person name="Lin R."/>
            <person name="Li E."/>
            <person name="Mao Z."/>
            <person name="Ling J."/>
            <person name="Yang Y."/>
            <person name="Yin W.B."/>
            <person name="Xie B."/>
        </authorList>
    </citation>
    <scope>NUCLEOTIDE SEQUENCE [LARGE SCALE GENOMIC DNA]</scope>
    <source>
        <strain evidence="3">170</strain>
    </source>
</reference>
<feature type="compositionally biased region" description="Basic and acidic residues" evidence="2">
    <location>
        <begin position="48"/>
        <end position="64"/>
    </location>
</feature>
<evidence type="ECO:0000313" key="3">
    <source>
        <dbReference type="EMBL" id="OAQ67779.1"/>
    </source>
</evidence>
<keyword evidence="1" id="KW-0175">Coiled coil</keyword>
<feature type="compositionally biased region" description="Basic residues" evidence="2">
    <location>
        <begin position="773"/>
        <end position="782"/>
    </location>
</feature>
<sequence>MESATLRGIAASKAPHHVDITTSNHDVQPDMSVNSDRLMEKLATTASSRDDDDMKGSDSWRLHSDASTMSSRVTTPDPQPPRSRPPLSSSTTETQTPHVSRTPAIPIPGAVPPPPLPPRHPYPRYLQHIHQPRKIPEFPSHLIPGPIHNSNVFSFCRWLSSRLKATGTLPACLPIAPIAARRAIDVDSSHNFVTDRLLQSDALPSIGTSNGSSVQPRAPRFWDQDLTKSLTFVPSSENQSDRSWSSGYSSEEDTFAYRNARQFPPQLPAQHGTHLSTRRGRSSATNRITNWVSEYEKSHSPARFRTQDTVTPEVSDHSESEATASQLSGVSSHAEVEQLWQQLKQKRAKLHDIREHMAQTRQDLRDLRSRKDDSDNAFMKVIRPLLVSQRSDTFSSSLKLLDSRMDAMLKLREEYHYREASYETLELALDEEERELSGLETKFFSLLAAGHDRDAELSVPIRKNTTETTSSVDTETPYYLLGISADKPLEDVHPLYQDFATAVGELENAKEEYDDLMFVNSQYEEDRELREGTGRGINPEAEEFFTELPGEKSRMQDIIGKLEDEVARLRRLCDEKGVMKKFLSIHMSYILDPDKTHEDMALGDTHDILAKQKIMAHPRYSELLAQQSHLLEGSEPLTAKQAQLAAARLPNDFPNKAVKQRIAAKEYAIETLVQSYDSDNKADLVNRWILQQLRQSPLNVLLLQTVFGSECGLKIRDLWRWQCDVLYYWWRDDTTAEKEGVQGKYVSEMSEYSARQGTPQQSRAASDGELHWKPKTKSPRHFKSSEMLRFI</sequence>
<dbReference type="KEGG" id="pchm:VFPPC_04128"/>
<comment type="caution">
    <text evidence="3">The sequence shown here is derived from an EMBL/GenBank/DDBJ whole genome shotgun (WGS) entry which is preliminary data.</text>
</comment>
<accession>A0A179FRY2</accession>
<protein>
    <submittedName>
        <fullName evidence="3">Uncharacterized protein</fullName>
    </submittedName>
</protein>
<dbReference type="GeneID" id="28847523"/>
<feature type="region of interest" description="Disordered" evidence="2">
    <location>
        <begin position="754"/>
        <end position="783"/>
    </location>
</feature>
<dbReference type="OrthoDB" id="3553547at2759"/>
<dbReference type="AlphaFoldDB" id="A0A179FRY2"/>
<dbReference type="EMBL" id="LSBJ02000003">
    <property type="protein sequence ID" value="OAQ67779.1"/>
    <property type="molecule type" value="Genomic_DNA"/>
</dbReference>